<feature type="transmembrane region" description="Helical" evidence="1">
    <location>
        <begin position="20"/>
        <end position="40"/>
    </location>
</feature>
<feature type="transmembrane region" description="Helical" evidence="1">
    <location>
        <begin position="114"/>
        <end position="135"/>
    </location>
</feature>
<keyword evidence="1" id="KW-1133">Transmembrane helix</keyword>
<protein>
    <submittedName>
        <fullName evidence="2">Uncharacterized protein</fullName>
    </submittedName>
</protein>
<organism evidence="2 3">
    <name type="scientific">Campylobacter jejuni</name>
    <dbReference type="NCBI Taxonomy" id="197"/>
    <lineage>
        <taxon>Bacteria</taxon>
        <taxon>Pseudomonadati</taxon>
        <taxon>Campylobacterota</taxon>
        <taxon>Epsilonproteobacteria</taxon>
        <taxon>Campylobacterales</taxon>
        <taxon>Campylobacteraceae</taxon>
        <taxon>Campylobacter</taxon>
    </lineage>
</organism>
<name>A0A431EAY1_CAMJU</name>
<feature type="transmembrane region" description="Helical" evidence="1">
    <location>
        <begin position="52"/>
        <end position="72"/>
    </location>
</feature>
<keyword evidence="1" id="KW-0812">Transmembrane</keyword>
<evidence type="ECO:0000313" key="2">
    <source>
        <dbReference type="EMBL" id="RTJ78345.1"/>
    </source>
</evidence>
<dbReference type="Proteomes" id="UP000288507">
    <property type="component" value="Unassembled WGS sequence"/>
</dbReference>
<gene>
    <name evidence="2" type="ORF">C3H57_08545</name>
</gene>
<sequence>MKSSVHYETGMEEMSKFELVIRLIFIVFGIFLLVVEPIVFQEYIGNSASDLVLIYRTWSLSILATGCVSFYIGTTGIRLVMTLFLHLLVITAVPLAFCVMVIASLPELRLVPGYGSMSGVSSMIVIVCLIVRILIDRLIDQKLARLSEQEQCQD</sequence>
<keyword evidence="1" id="KW-0472">Membrane</keyword>
<dbReference type="RefSeq" id="WP_126232462.1">
    <property type="nucleotide sequence ID" value="NZ_PRBV01000014.1"/>
</dbReference>
<accession>A0A431EAY1</accession>
<evidence type="ECO:0000256" key="1">
    <source>
        <dbReference type="SAM" id="Phobius"/>
    </source>
</evidence>
<evidence type="ECO:0000313" key="3">
    <source>
        <dbReference type="Proteomes" id="UP000288507"/>
    </source>
</evidence>
<proteinExistence type="predicted"/>
<comment type="caution">
    <text evidence="2">The sequence shown here is derived from an EMBL/GenBank/DDBJ whole genome shotgun (WGS) entry which is preliminary data.</text>
</comment>
<dbReference type="EMBL" id="PRBV01000014">
    <property type="protein sequence ID" value="RTJ78345.1"/>
    <property type="molecule type" value="Genomic_DNA"/>
</dbReference>
<reference evidence="2 3" key="1">
    <citation type="journal article" date="2019" name="Appl. Environ. Microbiol.">
        <title>Population genetics and characterization of Campylobacter jejuni isolates in western jackdaws and game birds in Finland.</title>
        <authorList>
            <person name="Kovanen S."/>
            <person name="Rossi M."/>
            <person name="Pohja-Mykra M."/>
            <person name="Nieminen T."/>
            <person name="Raunio-Saarnisto M."/>
            <person name="Sauvala M."/>
            <person name="Fredriksson-Ahomaa M."/>
            <person name="Hanninen M.L."/>
            <person name="Kivisto R."/>
        </authorList>
    </citation>
    <scope>NUCLEOTIDE SEQUENCE [LARGE SCALE GENOMIC DNA]</scope>
    <source>
        <strain evidence="2 3">CB313</strain>
    </source>
</reference>
<feature type="transmembrane region" description="Helical" evidence="1">
    <location>
        <begin position="79"/>
        <end position="102"/>
    </location>
</feature>
<dbReference type="AlphaFoldDB" id="A0A431EAY1"/>